<dbReference type="CDD" id="cd02853">
    <property type="entry name" value="E_set_MTHase_like_N"/>
    <property type="match status" value="1"/>
</dbReference>
<dbReference type="Pfam" id="PF02922">
    <property type="entry name" value="CBM_48"/>
    <property type="match status" value="1"/>
</dbReference>
<feature type="binding site" evidence="16">
    <location>
        <begin position="252"/>
        <end position="257"/>
    </location>
    <ligand>
        <name>substrate</name>
    </ligand>
</feature>
<accession>Q2IYX2</accession>
<keyword evidence="7 14" id="KW-0378">Hydrolase</keyword>
<dbReference type="InterPro" id="IPR006047">
    <property type="entry name" value="GH13_cat_dom"/>
</dbReference>
<dbReference type="InterPro" id="IPR012768">
    <property type="entry name" value="Trehalose_TreZ"/>
</dbReference>
<dbReference type="SMART" id="SM00642">
    <property type="entry name" value="Aamy"/>
    <property type="match status" value="1"/>
</dbReference>
<dbReference type="NCBIfam" id="TIGR02402">
    <property type="entry name" value="trehalose_TreZ"/>
    <property type="match status" value="1"/>
</dbReference>
<evidence type="ECO:0000256" key="15">
    <source>
        <dbReference type="PIRSR" id="PIRSR006337-1"/>
    </source>
</evidence>
<dbReference type="HOGENOM" id="CLU_020726_0_0_5"/>
<feature type="binding site" evidence="16">
    <location>
        <begin position="388"/>
        <end position="393"/>
    </location>
    <ligand>
        <name>substrate</name>
    </ligand>
</feature>
<evidence type="ECO:0000256" key="9">
    <source>
        <dbReference type="ARBA" id="ARBA00023295"/>
    </source>
</evidence>
<name>Q2IYX2_RHOP2</name>
<evidence type="ECO:0000256" key="3">
    <source>
        <dbReference type="ARBA" id="ARBA00008061"/>
    </source>
</evidence>
<feature type="binding site" evidence="16">
    <location>
        <begin position="317"/>
        <end position="321"/>
    </location>
    <ligand>
        <name>substrate</name>
    </ligand>
</feature>
<dbReference type="RefSeq" id="WP_011440776.1">
    <property type="nucleotide sequence ID" value="NC_007778.1"/>
</dbReference>
<protein>
    <recommendedName>
        <fullName evidence="5 13">Malto-oligosyltrehalose trehalohydrolase</fullName>
        <shortName evidence="14">MTHase</shortName>
        <ecNumber evidence="4 13">3.2.1.141</ecNumber>
    </recommendedName>
    <alternativeName>
        <fullName evidence="11 14">4-alpha-D-((1-&gt;4)-alpha-D-glucano)trehalose trehalohydrolase</fullName>
    </alternativeName>
    <alternativeName>
        <fullName evidence="10 14">Maltooligosyl trehalose trehalohydrolase</fullName>
    </alternativeName>
</protein>
<evidence type="ECO:0000256" key="10">
    <source>
        <dbReference type="ARBA" id="ARBA00032057"/>
    </source>
</evidence>
<dbReference type="OrthoDB" id="9800174at2"/>
<dbReference type="UniPathway" id="UPA00299"/>
<evidence type="ECO:0000256" key="6">
    <source>
        <dbReference type="ARBA" id="ARBA00022490"/>
    </source>
</evidence>
<dbReference type="Pfam" id="PF00128">
    <property type="entry name" value="Alpha-amylase"/>
    <property type="match status" value="1"/>
</dbReference>
<dbReference type="InterPro" id="IPR017853">
    <property type="entry name" value="GH"/>
</dbReference>
<evidence type="ECO:0000313" key="20">
    <source>
        <dbReference type="Proteomes" id="UP000008809"/>
    </source>
</evidence>
<keyword evidence="8" id="KW-0119">Carbohydrate metabolism</keyword>
<evidence type="ECO:0000256" key="12">
    <source>
        <dbReference type="ARBA" id="ARBA00034013"/>
    </source>
</evidence>
<dbReference type="Gene3D" id="1.10.10.760">
    <property type="entry name" value="E-set domains of sugar-utilizing enzymes"/>
    <property type="match status" value="1"/>
</dbReference>
<dbReference type="Gene3D" id="3.20.20.80">
    <property type="entry name" value="Glycosidases"/>
    <property type="match status" value="1"/>
</dbReference>
<dbReference type="KEGG" id="rpb:RPB_1880"/>
<evidence type="ECO:0000256" key="2">
    <source>
        <dbReference type="ARBA" id="ARBA00005199"/>
    </source>
</evidence>
<dbReference type="eggNOG" id="COG0296">
    <property type="taxonomic scope" value="Bacteria"/>
</dbReference>
<evidence type="ECO:0000256" key="5">
    <source>
        <dbReference type="ARBA" id="ARBA00015938"/>
    </source>
</evidence>
<gene>
    <name evidence="19" type="ordered locus">RPB_1880</name>
</gene>
<dbReference type="GO" id="GO:0005992">
    <property type="term" value="P:trehalose biosynthetic process"/>
    <property type="evidence" value="ECO:0007669"/>
    <property type="project" value="UniProtKB-UniRule"/>
</dbReference>
<keyword evidence="20" id="KW-1185">Reference proteome</keyword>
<dbReference type="InterPro" id="IPR014756">
    <property type="entry name" value="Ig_E-set"/>
</dbReference>
<dbReference type="CAZy" id="CBM48">
    <property type="family name" value="Carbohydrate-Binding Module Family 48"/>
</dbReference>
<evidence type="ECO:0000256" key="7">
    <source>
        <dbReference type="ARBA" id="ARBA00022801"/>
    </source>
</evidence>
<dbReference type="Pfam" id="PF11941">
    <property type="entry name" value="DUF3459"/>
    <property type="match status" value="1"/>
</dbReference>
<dbReference type="PIRSF" id="PIRSF006337">
    <property type="entry name" value="Trehalose_TreZ"/>
    <property type="match status" value="1"/>
</dbReference>
<evidence type="ECO:0000313" key="19">
    <source>
        <dbReference type="EMBL" id="ABD06588.1"/>
    </source>
</evidence>
<comment type="subcellular location">
    <subcellularLocation>
        <location evidence="1 15">Cytoplasm</location>
    </subcellularLocation>
</comment>
<dbReference type="Proteomes" id="UP000008809">
    <property type="component" value="Chromosome"/>
</dbReference>
<feature type="active site" description="Proton donor" evidence="15">
    <location>
        <position position="291"/>
    </location>
</feature>
<dbReference type="GO" id="GO:0033942">
    <property type="term" value="F:4-alpha-D-(1-&gt;4)-alpha-D-glucanotrehalose trehalohydrolase activity"/>
    <property type="evidence" value="ECO:0007669"/>
    <property type="project" value="UniProtKB-EC"/>
</dbReference>
<dbReference type="Gene3D" id="2.60.40.10">
    <property type="entry name" value="Immunoglobulins"/>
    <property type="match status" value="1"/>
</dbReference>
<feature type="domain" description="Glycosyl hydrolase family 13 catalytic" evidence="18">
    <location>
        <begin position="111"/>
        <end position="452"/>
    </location>
</feature>
<dbReference type="CAZy" id="GH13">
    <property type="family name" value="Glycoside Hydrolase Family 13"/>
</dbReference>
<sequence>MKGRSFGPRLTENGAEFRLWAPNATRVDVVLDRPHAMQRDKDGWFKVEIDGARGGTRYRFRIDDTTDVPDPASGFQPEDIQGPSEVIDHAAYPWRAGEWRGRPWHETVLLEAHVGSFTPQGTFRAMIDRLDHLVDTGVTALELMPLADFPGRRNWGYDGVLWYAPDSAYGRPEDLKALIDAAHERGLMMFLDVVYNHFGPEGNYIGQYAPPFFSDSHTPWGNGINYDVEQVRAFAIENAVYWLREYHFDGLRLDAVHAIPDQGEIPMLHELSREVGKLAAETGRHIHLVLENDDNIAAVLDPVVDPPRGQYRAQWNDDYHHAWHVALTGEKQGYYSDYADAPLNAIARALGSGFVYQGEPSGHRGGQPRGEPSGKLPPLAFVNFLQNHDQIGNRALGDRLESLAKPKAVEAALAITLLAPTIPMLFMGEEWGSQAPFPFFCDFHGELADAVRRGRRKEFAGAYETYGDEVPDPLDESTFKSAVIDWSERDDGRGAARLALVKRLLDIRRNTLVPRLPGARFGNAEIAEDGLLRARWRLGDGATLKLVANLSDHDVAFKAPPDGTNVWGDDWNGMIPPWAVTWRLEES</sequence>
<evidence type="ECO:0000256" key="14">
    <source>
        <dbReference type="PIRNR" id="PIRNR006337"/>
    </source>
</evidence>
<evidence type="ECO:0000256" key="1">
    <source>
        <dbReference type="ARBA" id="ARBA00004496"/>
    </source>
</evidence>
<dbReference type="STRING" id="316058.RPB_1880"/>
<dbReference type="GO" id="GO:0005737">
    <property type="term" value="C:cytoplasm"/>
    <property type="evidence" value="ECO:0007669"/>
    <property type="project" value="UniProtKB-SubCell"/>
</dbReference>
<comment type="pathway">
    <text evidence="2 14">Glycan biosynthesis; trehalose biosynthesis.</text>
</comment>
<evidence type="ECO:0000256" key="16">
    <source>
        <dbReference type="PIRSR" id="PIRSR006337-2"/>
    </source>
</evidence>
<dbReference type="InterPro" id="IPR004193">
    <property type="entry name" value="Glyco_hydro_13_N"/>
</dbReference>
<proteinExistence type="inferred from homology"/>
<evidence type="ECO:0000256" key="4">
    <source>
        <dbReference type="ARBA" id="ARBA00012268"/>
    </source>
</evidence>
<comment type="catalytic activity">
    <reaction evidence="12 14">
        <text>hydrolysis of (1-&gt;4)-alpha-D-glucosidic linkage in 4-alpha-D-[(1-&gt;4)-alpha-D-glucanosyl]n trehalose to yield trehalose and (1-&gt;4)-alpha-D-glucan.</text>
        <dbReference type="EC" id="3.2.1.141"/>
    </reaction>
</comment>
<dbReference type="EC" id="3.2.1.141" evidence="4 13"/>
<dbReference type="SUPFAM" id="SSF81296">
    <property type="entry name" value="E set domains"/>
    <property type="match status" value="1"/>
</dbReference>
<reference evidence="19 20" key="1">
    <citation type="submission" date="2006-01" db="EMBL/GenBank/DDBJ databases">
        <title>Complete sequence of Rhodopseudomonas palustris HaA2.</title>
        <authorList>
            <consortium name="US DOE Joint Genome Institute"/>
            <person name="Copeland A."/>
            <person name="Lucas S."/>
            <person name="Lapidus A."/>
            <person name="Barry K."/>
            <person name="Detter J.C."/>
            <person name="Glavina T."/>
            <person name="Hammon N."/>
            <person name="Israni S."/>
            <person name="Pitluck S."/>
            <person name="Chain P."/>
            <person name="Malfatti S."/>
            <person name="Shin M."/>
            <person name="Vergez L."/>
            <person name="Schmutz J."/>
            <person name="Larimer F."/>
            <person name="Land M."/>
            <person name="Hauser L."/>
            <person name="Pelletier D.A."/>
            <person name="Kyrpides N."/>
            <person name="Anderson I."/>
            <person name="Oda Y."/>
            <person name="Harwood C.S."/>
            <person name="Richardson P."/>
        </authorList>
    </citation>
    <scope>NUCLEOTIDE SEQUENCE [LARGE SCALE GENOMIC DNA]</scope>
    <source>
        <strain evidence="19 20">HaA2</strain>
    </source>
</reference>
<feature type="active site" description="Nucleophile" evidence="15">
    <location>
        <position position="254"/>
    </location>
</feature>
<dbReference type="CDD" id="cd11325">
    <property type="entry name" value="AmyAc_GTHase"/>
    <property type="match status" value="1"/>
</dbReference>
<dbReference type="EMBL" id="CP000250">
    <property type="protein sequence ID" value="ABD06588.1"/>
    <property type="molecule type" value="Genomic_DNA"/>
</dbReference>
<feature type="site" description="Transition state stabilizer" evidence="17">
    <location>
        <position position="389"/>
    </location>
</feature>
<comment type="similarity">
    <text evidence="3 14">Belongs to the glycosyl hydrolase 13 family.</text>
</comment>
<evidence type="ECO:0000256" key="11">
    <source>
        <dbReference type="ARBA" id="ARBA00033284"/>
    </source>
</evidence>
<dbReference type="InterPro" id="IPR044901">
    <property type="entry name" value="Trehalose_TreZ_E-set_sf"/>
</dbReference>
<dbReference type="InterPro" id="IPR022567">
    <property type="entry name" value="DUF3459"/>
</dbReference>
<dbReference type="AlphaFoldDB" id="Q2IYX2"/>
<dbReference type="PANTHER" id="PTHR43651:SF11">
    <property type="entry name" value="MALTO-OLIGOSYLTREHALOSE TREHALOHYDROLASE"/>
    <property type="match status" value="1"/>
</dbReference>
<organism evidence="19 20">
    <name type="scientific">Rhodopseudomonas palustris (strain HaA2)</name>
    <dbReference type="NCBI Taxonomy" id="316058"/>
    <lineage>
        <taxon>Bacteria</taxon>
        <taxon>Pseudomonadati</taxon>
        <taxon>Pseudomonadota</taxon>
        <taxon>Alphaproteobacteria</taxon>
        <taxon>Hyphomicrobiales</taxon>
        <taxon>Nitrobacteraceae</taxon>
        <taxon>Rhodopseudomonas</taxon>
    </lineage>
</organism>
<evidence type="ECO:0000256" key="13">
    <source>
        <dbReference type="NCBIfam" id="TIGR02402"/>
    </source>
</evidence>
<dbReference type="PANTHER" id="PTHR43651">
    <property type="entry name" value="1,4-ALPHA-GLUCAN-BRANCHING ENZYME"/>
    <property type="match status" value="1"/>
</dbReference>
<evidence type="ECO:0000256" key="17">
    <source>
        <dbReference type="PIRSR" id="PIRSR006337-3"/>
    </source>
</evidence>
<dbReference type="SUPFAM" id="SSF51445">
    <property type="entry name" value="(Trans)glycosidases"/>
    <property type="match status" value="1"/>
</dbReference>
<evidence type="ECO:0000259" key="18">
    <source>
        <dbReference type="SMART" id="SM00642"/>
    </source>
</evidence>
<keyword evidence="6" id="KW-0963">Cytoplasm</keyword>
<keyword evidence="9 14" id="KW-0326">Glycosidase</keyword>
<evidence type="ECO:0000256" key="8">
    <source>
        <dbReference type="ARBA" id="ARBA00023277"/>
    </source>
</evidence>
<dbReference type="InterPro" id="IPR013783">
    <property type="entry name" value="Ig-like_fold"/>
</dbReference>